<dbReference type="Proteomes" id="UP000058857">
    <property type="component" value="Chromosome 1"/>
</dbReference>
<dbReference type="GO" id="GO:0006412">
    <property type="term" value="P:translation"/>
    <property type="evidence" value="ECO:0007669"/>
    <property type="project" value="InterPro"/>
</dbReference>
<dbReference type="NCBIfam" id="NF004952">
    <property type="entry name" value="PRK06299.1-2"/>
    <property type="match status" value="1"/>
</dbReference>
<accession>A0A0S2IT99</accession>
<name>A0A0S2IT99_LEPBO</name>
<keyword evidence="5 7" id="KW-0687">Ribonucleoprotein</keyword>
<evidence type="ECO:0000256" key="2">
    <source>
        <dbReference type="ARBA" id="ARBA00022737"/>
    </source>
</evidence>
<evidence type="ECO:0000256" key="5">
    <source>
        <dbReference type="ARBA" id="ARBA00023274"/>
    </source>
</evidence>
<dbReference type="AlphaFoldDB" id="A0A0S2IT99"/>
<keyword evidence="3 7" id="KW-0694">RNA-binding</keyword>
<evidence type="ECO:0000259" key="8">
    <source>
        <dbReference type="PROSITE" id="PS50126"/>
    </source>
</evidence>
<dbReference type="PRINTS" id="PR00681">
    <property type="entry name" value="RIBOSOMALS1"/>
</dbReference>
<dbReference type="FunFam" id="2.40.50.140:FF:000103">
    <property type="entry name" value="protein RRP5 homolog"/>
    <property type="match status" value="1"/>
</dbReference>
<dbReference type="GO" id="GO:0003735">
    <property type="term" value="F:structural constituent of ribosome"/>
    <property type="evidence" value="ECO:0007669"/>
    <property type="project" value="InterPro"/>
</dbReference>
<dbReference type="Gene3D" id="2.40.50.140">
    <property type="entry name" value="Nucleic acid-binding proteins"/>
    <property type="match status" value="6"/>
</dbReference>
<comment type="similarity">
    <text evidence="1 7">Belongs to the bacterial ribosomal protein bS1 family.</text>
</comment>
<evidence type="ECO:0000256" key="3">
    <source>
        <dbReference type="ARBA" id="ARBA00022884"/>
    </source>
</evidence>
<feature type="domain" description="S1 motif" evidence="8">
    <location>
        <begin position="300"/>
        <end position="370"/>
    </location>
</feature>
<dbReference type="SUPFAM" id="SSF50249">
    <property type="entry name" value="Nucleic acid-binding proteins"/>
    <property type="match status" value="6"/>
</dbReference>
<evidence type="ECO:0000256" key="4">
    <source>
        <dbReference type="ARBA" id="ARBA00022980"/>
    </source>
</evidence>
<dbReference type="PATRIC" id="fig|280505.15.peg.2588"/>
<dbReference type="InterPro" id="IPR035104">
    <property type="entry name" value="Ribosomal_protein_S1-like"/>
</dbReference>
<dbReference type="InterPro" id="IPR003029">
    <property type="entry name" value="S1_domain"/>
</dbReference>
<evidence type="ECO:0000313" key="9">
    <source>
        <dbReference type="EMBL" id="ALO26876.1"/>
    </source>
</evidence>
<dbReference type="PROSITE" id="PS50126">
    <property type="entry name" value="S1"/>
    <property type="match status" value="6"/>
</dbReference>
<keyword evidence="2" id="KW-0677">Repeat</keyword>
<evidence type="ECO:0000313" key="10">
    <source>
        <dbReference type="Proteomes" id="UP000058857"/>
    </source>
</evidence>
<reference evidence="9 10" key="1">
    <citation type="journal article" date="2015" name="PLoS Negl. Trop. Dis.">
        <title>Distribution of Plasmids in Distinct Leptospira Pathogenic Species.</title>
        <authorList>
            <person name="Wang Y."/>
            <person name="Zhuang X."/>
            <person name="Zhong Y."/>
            <person name="Zhang C."/>
            <person name="Zhang Y."/>
            <person name="Zeng L."/>
            <person name="Zhu Y."/>
            <person name="He P."/>
            <person name="Dong K."/>
            <person name="Pal U."/>
            <person name="Guo X."/>
            <person name="Qin J."/>
        </authorList>
    </citation>
    <scope>NUCLEOTIDE SEQUENCE [LARGE SCALE GENOMIC DNA]</scope>
    <source>
        <strain evidence="9 10">56604</strain>
    </source>
</reference>
<dbReference type="CDD" id="cd04465">
    <property type="entry name" value="S1_RPS1_repeat_ec2_hs2"/>
    <property type="match status" value="1"/>
</dbReference>
<dbReference type="Pfam" id="PF00575">
    <property type="entry name" value="S1"/>
    <property type="match status" value="5"/>
</dbReference>
<dbReference type="GO" id="GO:0003729">
    <property type="term" value="F:mRNA binding"/>
    <property type="evidence" value="ECO:0007669"/>
    <property type="project" value="TreeGrafter"/>
</dbReference>
<dbReference type="PANTHER" id="PTHR10724">
    <property type="entry name" value="30S RIBOSOMAL PROTEIN S1"/>
    <property type="match status" value="1"/>
</dbReference>
<keyword evidence="4 7" id="KW-0689">Ribosomal protein</keyword>
<dbReference type="InterPro" id="IPR000110">
    <property type="entry name" value="Ribosomal_bS1"/>
</dbReference>
<dbReference type="GO" id="GO:0022627">
    <property type="term" value="C:cytosolic small ribosomal subunit"/>
    <property type="evidence" value="ECO:0007669"/>
    <property type="project" value="TreeGrafter"/>
</dbReference>
<dbReference type="SMART" id="SM00316">
    <property type="entry name" value="S1"/>
    <property type="match status" value="6"/>
</dbReference>
<evidence type="ECO:0000256" key="1">
    <source>
        <dbReference type="ARBA" id="ARBA00006767"/>
    </source>
</evidence>
<dbReference type="PIRSF" id="PIRSF002111">
    <property type="entry name" value="RpsA"/>
    <property type="match status" value="1"/>
</dbReference>
<protein>
    <recommendedName>
        <fullName evidence="7">30S ribosomal protein S1</fullName>
    </recommendedName>
</protein>
<feature type="domain" description="S1 motif" evidence="8">
    <location>
        <begin position="215"/>
        <end position="283"/>
    </location>
</feature>
<feature type="domain" description="S1 motif" evidence="8">
    <location>
        <begin position="387"/>
        <end position="457"/>
    </location>
</feature>
<sequence>MTPNFPDGSNTISRVAYPMTNKEEKSTFAEVFKQWEQSIHEEPELRKDQVVEGKIVSVDNDYVYVAIEGLKQEGRIPRGDFDEAPERGNYVSAIVKRKESQDSGCVLSKKEADQRKGWEIVKEAFKNGYQVAGRLVNEIKGKGYIVNVEGVELFLPASQLSYKFKEGETFKNKELEFKIIELNDRTRSGVVSRKKLLDEVNEEKWDALLLKFKVGDKVKSVVSKIASFGVFCEVDGVTGLLRQRDISYKKYAPFKQYFQIGQEVELVVLELDKENNKLALGLKQLYEDPWVWAERSLEKEMVIRGTVTSLTKFGAFVELKEGLEGLIHTSELAWSKKPPQPKDILKKGQEVEALVLDIDFKNRRLSLGLKQLQPNPWDQLSPEVRRGNVLEGVITGITKYGAFVEVENGIEGLIHISDITWDEKVSNPTSQLKKGDTVKYMILDVNLDAQRISCGLKQLMENPYEIFRNEHPIGTIVEGKVKSIKEFGIFVEVAPGIEGLVHISEVPNGREVNLAELYKPDETIKTAVIKVDVKNKKISLSIKDFDKALEREEMSKYLKTSDAPSRESLGSFLNTSLR</sequence>
<feature type="domain" description="S1 motif" evidence="8">
    <location>
        <begin position="48"/>
        <end position="110"/>
    </location>
</feature>
<gene>
    <name evidence="9" type="ORF">LBBP_02651</name>
</gene>
<evidence type="ECO:0000256" key="6">
    <source>
        <dbReference type="ARBA" id="ARBA00025604"/>
    </source>
</evidence>
<dbReference type="InterPro" id="IPR012340">
    <property type="entry name" value="NA-bd_OB-fold"/>
</dbReference>
<proteinExistence type="inferred from homology"/>
<evidence type="ECO:0000256" key="7">
    <source>
        <dbReference type="PIRNR" id="PIRNR002111"/>
    </source>
</evidence>
<dbReference type="InterPro" id="IPR050437">
    <property type="entry name" value="Ribos_protein_bS1-like"/>
</dbReference>
<organism evidence="9">
    <name type="scientific">Leptospira borgpetersenii serovar Ballum</name>
    <dbReference type="NCBI Taxonomy" id="280505"/>
    <lineage>
        <taxon>Bacteria</taxon>
        <taxon>Pseudomonadati</taxon>
        <taxon>Spirochaetota</taxon>
        <taxon>Spirochaetia</taxon>
        <taxon>Leptospirales</taxon>
        <taxon>Leptospiraceae</taxon>
        <taxon>Leptospira</taxon>
    </lineage>
</organism>
<feature type="domain" description="S1 motif" evidence="8">
    <location>
        <begin position="128"/>
        <end position="194"/>
    </location>
</feature>
<comment type="function">
    <text evidence="6 7">Binds mRNA; thus facilitating recognition of the initiation point. It is needed to translate mRNA with a short Shine-Dalgarno (SD) purine-rich sequence.</text>
</comment>
<dbReference type="PANTHER" id="PTHR10724:SF7">
    <property type="entry name" value="SMALL RIBOSOMAL SUBUNIT PROTEIN BS1C"/>
    <property type="match status" value="1"/>
</dbReference>
<feature type="domain" description="S1 motif" evidence="8">
    <location>
        <begin position="474"/>
        <end position="543"/>
    </location>
</feature>
<dbReference type="EMBL" id="CP012029">
    <property type="protein sequence ID" value="ALO26876.1"/>
    <property type="molecule type" value="Genomic_DNA"/>
</dbReference>